<comment type="caution">
    <text evidence="2">The sequence shown here is derived from an EMBL/GenBank/DDBJ whole genome shotgun (WGS) entry which is preliminary data.</text>
</comment>
<keyword evidence="3" id="KW-1185">Reference proteome</keyword>
<evidence type="ECO:0008006" key="4">
    <source>
        <dbReference type="Google" id="ProtNLM"/>
    </source>
</evidence>
<accession>A0ABV4CDX6</accession>
<sequence>MNDSLWVDPERLGRSGAGYFDAQQELEGVSQDAHAIMLRYYNSIGRDEEGQKFRAVLEQGIQQYHNGIDQLSAAMNYVGEGLRSNGQLFGSARDNADETTHGILTGMEQGAAALGKGVPASPPPGEVPLVRAQRAEMAPLAHEKGEPQQRWHLEPSEPAEEPLPTEPGVGAVEGEPAGAFMPAHSLGAPGEDGQMKYRLLGMDEVRTVPSNTMTSQLSMQALRSSEQVLAGGEPLPEGYHILMASELPGGEVRFGVEDYADVVPLSGDVRVENSDDPSLSRDLTEDGMRAFAVKDRTEQDPPQQPGLHMAFGEDGRSAYFRYEDE</sequence>
<proteinExistence type="predicted"/>
<gene>
    <name evidence="2" type="ORF">AB8O55_07820</name>
</gene>
<dbReference type="EMBL" id="JBGEHV010000010">
    <property type="protein sequence ID" value="MEY8039302.1"/>
    <property type="molecule type" value="Genomic_DNA"/>
</dbReference>
<feature type="region of interest" description="Disordered" evidence="1">
    <location>
        <begin position="141"/>
        <end position="165"/>
    </location>
</feature>
<feature type="compositionally biased region" description="Basic and acidic residues" evidence="1">
    <location>
        <begin position="141"/>
        <end position="155"/>
    </location>
</feature>
<organism evidence="2 3">
    <name type="scientific">Saccharopolyspora cebuensis</name>
    <dbReference type="NCBI Taxonomy" id="418759"/>
    <lineage>
        <taxon>Bacteria</taxon>
        <taxon>Bacillati</taxon>
        <taxon>Actinomycetota</taxon>
        <taxon>Actinomycetes</taxon>
        <taxon>Pseudonocardiales</taxon>
        <taxon>Pseudonocardiaceae</taxon>
        <taxon>Saccharopolyspora</taxon>
    </lineage>
</organism>
<protein>
    <recommendedName>
        <fullName evidence="4">WXG100 family type VII secretion target</fullName>
    </recommendedName>
</protein>
<dbReference type="RefSeq" id="WP_345358095.1">
    <property type="nucleotide sequence ID" value="NZ_BAABII010000003.1"/>
</dbReference>
<dbReference type="Proteomes" id="UP001564626">
    <property type="component" value="Unassembled WGS sequence"/>
</dbReference>
<reference evidence="2 3" key="1">
    <citation type="submission" date="2024-08" db="EMBL/GenBank/DDBJ databases">
        <title>Genome mining of Saccharopolyspora cebuensis PGLac3 from Nigerian medicinal plant.</title>
        <authorList>
            <person name="Ezeobiora C.E."/>
            <person name="Igbokwe N.H."/>
            <person name="Amin D.H."/>
            <person name="Mendie U.E."/>
        </authorList>
    </citation>
    <scope>NUCLEOTIDE SEQUENCE [LARGE SCALE GENOMIC DNA]</scope>
    <source>
        <strain evidence="2 3">PGLac3</strain>
    </source>
</reference>
<evidence type="ECO:0000256" key="1">
    <source>
        <dbReference type="SAM" id="MobiDB-lite"/>
    </source>
</evidence>
<evidence type="ECO:0000313" key="2">
    <source>
        <dbReference type="EMBL" id="MEY8039302.1"/>
    </source>
</evidence>
<evidence type="ECO:0000313" key="3">
    <source>
        <dbReference type="Proteomes" id="UP001564626"/>
    </source>
</evidence>
<name>A0ABV4CDX6_9PSEU</name>